<evidence type="ECO:0000313" key="2">
    <source>
        <dbReference type="WBParaSite" id="ES5_v2.g6667.t1"/>
    </source>
</evidence>
<proteinExistence type="predicted"/>
<dbReference type="WBParaSite" id="ES5_v2.g6667.t1">
    <property type="protein sequence ID" value="ES5_v2.g6667.t1"/>
    <property type="gene ID" value="ES5_v2.g6667"/>
</dbReference>
<reference evidence="2" key="1">
    <citation type="submission" date="2022-11" db="UniProtKB">
        <authorList>
            <consortium name="WormBaseParasite"/>
        </authorList>
    </citation>
    <scope>IDENTIFICATION</scope>
</reference>
<organism evidence="1 2">
    <name type="scientific">Panagrolaimus sp. ES5</name>
    <dbReference type="NCBI Taxonomy" id="591445"/>
    <lineage>
        <taxon>Eukaryota</taxon>
        <taxon>Metazoa</taxon>
        <taxon>Ecdysozoa</taxon>
        <taxon>Nematoda</taxon>
        <taxon>Chromadorea</taxon>
        <taxon>Rhabditida</taxon>
        <taxon>Tylenchina</taxon>
        <taxon>Panagrolaimomorpha</taxon>
        <taxon>Panagrolaimoidea</taxon>
        <taxon>Panagrolaimidae</taxon>
        <taxon>Panagrolaimus</taxon>
    </lineage>
</organism>
<protein>
    <submittedName>
        <fullName evidence="2">CUT domain-containing protein</fullName>
    </submittedName>
</protein>
<accession>A0AC34GQ49</accession>
<name>A0AC34GQ49_9BILA</name>
<dbReference type="Proteomes" id="UP000887579">
    <property type="component" value="Unplaced"/>
</dbReference>
<evidence type="ECO:0000313" key="1">
    <source>
        <dbReference type="Proteomes" id="UP000887579"/>
    </source>
</evidence>
<sequence>MESLDNSDPMLCAGLDIHSPGAPLHVDEYRQLGENNIYHGRLSPHAGSIITTANSYNTNYATLTTMQALPPISTVTSSSQEKYIIIQTNGIRSRSIEALSPPRRRINQHASLTHSDSALSDCSLSTSGQSSEISQYPQDTSNANYYHTSCPPEPSPPSADSGTSSCGSSAYGSMMPTYNLNIKYEYDVKTEDETPCDIQHSSDNNNSEPSFNNNSNNNENGQLNCAINNTATFIAVPFSSSSSTCQNTHIVQPKVEKIVYTSCGAFDAYNGDLLDSVSILEEDKLRSPSPRKLQLSPLPNDFLSNDSPDSNDDLEELNTRELAQRISSELKRYSIPQAIFAQRVLCRSQGTLSDLLRNPKPWSKLKSGRETFRRMAKWLQEPEYQRMSALRLADNLENFFFHIAGVL</sequence>